<evidence type="ECO:0000256" key="17">
    <source>
        <dbReference type="PROSITE-ProRule" id="PRU00418"/>
    </source>
</evidence>
<dbReference type="RefSeq" id="WP_087059265.1">
    <property type="nucleotide sequence ID" value="NZ_FUKW01000121.1"/>
</dbReference>
<organism evidence="18 19">
    <name type="scientific">Marinilactibacillus psychrotolerans 42ea</name>
    <dbReference type="NCBI Taxonomy" id="1255609"/>
    <lineage>
        <taxon>Bacteria</taxon>
        <taxon>Bacillati</taxon>
        <taxon>Bacillota</taxon>
        <taxon>Bacilli</taxon>
        <taxon>Lactobacillales</taxon>
        <taxon>Carnobacteriaceae</taxon>
        <taxon>Marinilactibacillus</taxon>
    </lineage>
</organism>
<keyword evidence="9" id="KW-0598">Phosphotransferase system</keyword>
<evidence type="ECO:0000256" key="3">
    <source>
        <dbReference type="ARBA" id="ARBA00014322"/>
    </source>
</evidence>
<feature type="modified residue" description="Phosphohistidine; by HPr" evidence="17">
    <location>
        <position position="78"/>
    </location>
</feature>
<dbReference type="EMBL" id="FUKW01000121">
    <property type="protein sequence ID" value="SJN40476.1"/>
    <property type="molecule type" value="Genomic_DNA"/>
</dbReference>
<dbReference type="InterPro" id="IPR036542">
    <property type="entry name" value="PTS_IIA_lac/cel_sf"/>
</dbReference>
<evidence type="ECO:0000313" key="19">
    <source>
        <dbReference type="Proteomes" id="UP000195611"/>
    </source>
</evidence>
<keyword evidence="5" id="KW-0963">Cytoplasm</keyword>
<dbReference type="GO" id="GO:0005737">
    <property type="term" value="C:cytoplasm"/>
    <property type="evidence" value="ECO:0007669"/>
    <property type="project" value="UniProtKB-SubCell"/>
</dbReference>
<dbReference type="InterPro" id="IPR003188">
    <property type="entry name" value="PTS_IIA_lac/cel"/>
</dbReference>
<dbReference type="Pfam" id="PF02255">
    <property type="entry name" value="PTS_IIA"/>
    <property type="match status" value="1"/>
</dbReference>
<evidence type="ECO:0000256" key="4">
    <source>
        <dbReference type="ARBA" id="ARBA00022448"/>
    </source>
</evidence>
<evidence type="ECO:0000256" key="2">
    <source>
        <dbReference type="ARBA" id="ARBA00011233"/>
    </source>
</evidence>
<evidence type="ECO:0000256" key="8">
    <source>
        <dbReference type="ARBA" id="ARBA00022679"/>
    </source>
</evidence>
<comment type="subcellular location">
    <subcellularLocation>
        <location evidence="1">Cytoplasm</location>
    </subcellularLocation>
</comment>
<dbReference type="PROSITE" id="PS51095">
    <property type="entry name" value="PTS_EIIA_TYPE_3"/>
    <property type="match status" value="1"/>
</dbReference>
<protein>
    <recommendedName>
        <fullName evidence="3">PTS system lactose-specific EIIA component</fullName>
    </recommendedName>
    <alternativeName>
        <fullName evidence="12">EIIA-Lac</fullName>
    </alternativeName>
    <alternativeName>
        <fullName evidence="14">EIII-Lac</fullName>
    </alternativeName>
    <alternativeName>
        <fullName evidence="13">Lactose-specific phosphotransferase enzyme IIA component</fullName>
    </alternativeName>
</protein>
<accession>A0A1R4K863</accession>
<sequence>MNREEANMVGFEIVAFAGEARSNLLQALNAAEKEDFIKAQDLIKEADESIKEAHNTQTKMLAQEAAGEVVDVGFIMVHGQDHLMTTVLLRDIIEHLINIYKKDT</sequence>
<keyword evidence="11 16" id="KW-0460">Magnesium</keyword>
<dbReference type="PANTHER" id="PTHR34382">
    <property type="entry name" value="PTS SYSTEM N,N'-DIACETYLCHITOBIOSE-SPECIFIC EIIA COMPONENT"/>
    <property type="match status" value="1"/>
</dbReference>
<proteinExistence type="predicted"/>
<dbReference type="GO" id="GO:0009401">
    <property type="term" value="P:phosphoenolpyruvate-dependent sugar phosphotransferase system"/>
    <property type="evidence" value="ECO:0007669"/>
    <property type="project" value="UniProtKB-KW"/>
</dbReference>
<evidence type="ECO:0000256" key="14">
    <source>
        <dbReference type="ARBA" id="ARBA00032708"/>
    </source>
</evidence>
<evidence type="ECO:0000256" key="5">
    <source>
        <dbReference type="ARBA" id="ARBA00022490"/>
    </source>
</evidence>
<evidence type="ECO:0000256" key="1">
    <source>
        <dbReference type="ARBA" id="ARBA00004496"/>
    </source>
</evidence>
<feature type="binding site" evidence="16">
    <location>
        <position position="81"/>
    </location>
    <ligand>
        <name>Mg(2+)</name>
        <dbReference type="ChEBI" id="CHEBI:18420"/>
        <note>ligand shared between all trimeric partners</note>
    </ligand>
</feature>
<evidence type="ECO:0000256" key="13">
    <source>
        <dbReference type="ARBA" id="ARBA00031467"/>
    </source>
</evidence>
<dbReference type="GO" id="GO:0016740">
    <property type="term" value="F:transferase activity"/>
    <property type="evidence" value="ECO:0007669"/>
    <property type="project" value="UniProtKB-KW"/>
</dbReference>
<evidence type="ECO:0000256" key="6">
    <source>
        <dbReference type="ARBA" id="ARBA00022553"/>
    </source>
</evidence>
<dbReference type="SUPFAM" id="SSF46973">
    <property type="entry name" value="Enzyme IIa from lactose specific PTS, IIa-lac"/>
    <property type="match status" value="1"/>
</dbReference>
<evidence type="ECO:0000313" key="18">
    <source>
        <dbReference type="EMBL" id="SJN40476.1"/>
    </source>
</evidence>
<dbReference type="Gene3D" id="1.20.58.80">
    <property type="entry name" value="Phosphotransferase system, lactose/cellobiose-type IIA subunit"/>
    <property type="match status" value="1"/>
</dbReference>
<evidence type="ECO:0000256" key="10">
    <source>
        <dbReference type="ARBA" id="ARBA00022723"/>
    </source>
</evidence>
<keyword evidence="7" id="KW-0762">Sugar transport</keyword>
<dbReference type="PIRSF" id="PIRSF000699">
    <property type="entry name" value="PTS_IILac_III"/>
    <property type="match status" value="1"/>
</dbReference>
<dbReference type="PANTHER" id="PTHR34382:SF9">
    <property type="entry name" value="PHOSPHOTRANSFERASE SYSTEM SUGAR-SPECIFIC EII COMPONENT"/>
    <property type="match status" value="1"/>
</dbReference>
<dbReference type="AlphaFoldDB" id="A0A1R4K863"/>
<keyword evidence="6" id="KW-0597">Phosphoprotein</keyword>
<evidence type="ECO:0000256" key="7">
    <source>
        <dbReference type="ARBA" id="ARBA00022597"/>
    </source>
</evidence>
<dbReference type="CDD" id="cd00215">
    <property type="entry name" value="PTS_IIA_lac"/>
    <property type="match status" value="1"/>
</dbReference>
<comment type="subunit">
    <text evidence="2">Homotrimer.</text>
</comment>
<keyword evidence="4" id="KW-0813">Transport</keyword>
<evidence type="ECO:0000256" key="11">
    <source>
        <dbReference type="ARBA" id="ARBA00022842"/>
    </source>
</evidence>
<feature type="active site" description="Tele-phosphohistidine intermediate" evidence="15">
    <location>
        <position position="78"/>
    </location>
</feature>
<dbReference type="Proteomes" id="UP000195611">
    <property type="component" value="Unassembled WGS sequence"/>
</dbReference>
<dbReference type="GO" id="GO:0046872">
    <property type="term" value="F:metal ion binding"/>
    <property type="evidence" value="ECO:0007669"/>
    <property type="project" value="UniProtKB-KW"/>
</dbReference>
<comment type="cofactor">
    <cofactor evidence="16">
        <name>Mg(2+)</name>
        <dbReference type="ChEBI" id="CHEBI:18420"/>
    </cofactor>
    <text evidence="16">Binds 1 Mg(2+) ion per trimer.</text>
</comment>
<evidence type="ECO:0000256" key="16">
    <source>
        <dbReference type="PIRSR" id="PIRSR000699-2"/>
    </source>
</evidence>
<reference evidence="18 19" key="1">
    <citation type="submission" date="2017-02" db="EMBL/GenBank/DDBJ databases">
        <authorList>
            <person name="Peterson S.W."/>
        </authorList>
    </citation>
    <scope>NUCLEOTIDE SEQUENCE [LARGE SCALE GENOMIC DNA]</scope>
    <source>
        <strain evidence="18 19">42ea</strain>
    </source>
</reference>
<evidence type="ECO:0000256" key="9">
    <source>
        <dbReference type="ARBA" id="ARBA00022683"/>
    </source>
</evidence>
<keyword evidence="8 18" id="KW-0808">Transferase</keyword>
<gene>
    <name evidence="18" type="ORF">FM115_08535</name>
</gene>
<evidence type="ECO:0000256" key="12">
    <source>
        <dbReference type="ARBA" id="ARBA00030293"/>
    </source>
</evidence>
<evidence type="ECO:0000256" key="15">
    <source>
        <dbReference type="PIRSR" id="PIRSR000699-1"/>
    </source>
</evidence>
<name>A0A1R4K863_9LACT</name>
<keyword evidence="10 16" id="KW-0479">Metal-binding</keyword>